<evidence type="ECO:0000313" key="2">
    <source>
        <dbReference type="Proteomes" id="UP000095282"/>
    </source>
</evidence>
<organism evidence="2 3">
    <name type="scientific">Caenorhabditis tropicalis</name>
    <dbReference type="NCBI Taxonomy" id="1561998"/>
    <lineage>
        <taxon>Eukaryota</taxon>
        <taxon>Metazoa</taxon>
        <taxon>Ecdysozoa</taxon>
        <taxon>Nematoda</taxon>
        <taxon>Chromadorea</taxon>
        <taxon>Rhabditida</taxon>
        <taxon>Rhabditina</taxon>
        <taxon>Rhabditomorpha</taxon>
        <taxon>Rhabditoidea</taxon>
        <taxon>Rhabditidae</taxon>
        <taxon>Peloderinae</taxon>
        <taxon>Caenorhabditis</taxon>
    </lineage>
</organism>
<feature type="chain" id="PRO_5009307332" evidence="1">
    <location>
        <begin position="20"/>
        <end position="1724"/>
    </location>
</feature>
<feature type="signal peptide" evidence="1">
    <location>
        <begin position="1"/>
        <end position="19"/>
    </location>
</feature>
<evidence type="ECO:0000256" key="1">
    <source>
        <dbReference type="SAM" id="SignalP"/>
    </source>
</evidence>
<proteinExistence type="predicted"/>
<reference evidence="3" key="1">
    <citation type="submission" date="2016-11" db="UniProtKB">
        <authorList>
            <consortium name="WormBaseParasite"/>
        </authorList>
    </citation>
    <scope>IDENTIFICATION</scope>
</reference>
<keyword evidence="2" id="KW-1185">Reference proteome</keyword>
<accession>A0A1I7TCA9</accession>
<dbReference type="WBParaSite" id="Csp11.Scaffold58.g341.t1">
    <property type="protein sequence ID" value="Csp11.Scaffold58.g341.t1"/>
    <property type="gene ID" value="Csp11.Scaffold58.g341"/>
</dbReference>
<dbReference type="Proteomes" id="UP000095282">
    <property type="component" value="Unplaced"/>
</dbReference>
<name>A0A1I7TCA9_9PELO</name>
<evidence type="ECO:0000313" key="3">
    <source>
        <dbReference type="WBParaSite" id="Csp11.Scaffold58.g341.t1"/>
    </source>
</evidence>
<protein>
    <submittedName>
        <fullName evidence="3">ZP domain-containing protein</fullName>
    </submittedName>
</protein>
<dbReference type="eggNOG" id="ENOG502TID8">
    <property type="taxonomic scope" value="Eukaryota"/>
</dbReference>
<sequence>MLFLKIFILILLHYGTVNGCLKLYVPKNPDLGNCKCSINLFNQNDVKSNEGGKYLGNQQIWDPIVSTTDDCSLSITCNAVVGVSSFFTVLFRSDGIPLFINRVVGNKSVAYNQPRSIDEMICAQDLNGTWQWFYYGSPIYDFSLGCVSDEDSCSCPKIQTNGGSDVVTANRVPDVPSQCEYLSASCPRGDEIPFMFPTDTWPIHSGSEFSSNYTIYEDLVCLKEDDGSFTWYFGDFRLPSLALYCNTNEVLYNGDIQNVCGTFRIMNTADDIMFYHRKGIYENAEFGVVTYEIQGNDVHYTCEDGYTAMVFSQNLDPFPICPLLSTVKCVLNPLNDYLHMWIAHGQRLLSPAGACVKIKEIPEIDMNGCACPSIKYIDQSGIIDMNPNWFNLATRVILEVPVFVSNTCQVSFDASQVENKDFHFMIFRQEAPPIFMRRFERTSPHPQSYPVTDLVCRKIGDTYQWDYGVSKITDQTLYVAFQMSDPCSCAEFTVDDSVTAKRLNETCDIMRFQCKNPSERVEISYKPLFGPPSNYENQQIIRGYTNDLTVVGAVCINSIWYINGVEVADPQASCSPICSCTPPEIFQNPSQENHKSFWERFSYYYPGSDAFMNRTANEKVTKYSKDGCIIEHNCDADDTFVVFSINLNPMVFPFGKTPDMRCVSPPSAGSLSTEKYWWIDNVMTTSPVFGCFQRISEIDDPEIDMNGCNCPQIMHIDQNGISELGTYSDYLSVKETVKPNITVTQKCEILIDESNLDLPNHQIMLFRKQAAPLFMRRYFPKSDSQPIILNDIKCAQKGGKYQWEYENQKISDDFIYITIQKDAPTCSCDPVIVDESVVLTELSNSCDQFQMTCVDSNQYTMVYGFYGNDTSTPLLIVIVPVSNSDDICLFQENHQNSTILTGTSCVDKKWYMNGLPSTTLTAVCTNYYGDTEFRDFDGDYLINKNHLFADRDATSGILVYDKDGCSMDYVCENDDILVVFSQENEPAIFESGEKSDIRCVPPPVAQGRPTEKYWWIKGKMNTILFIGCFPKIDESPIEMNGCQCPQLKNIDQHGISQFPESSYLNNRATFKPKVTVSESCQISVDASSMEINNFYLMLFRDPEPPTFMHNFFTSADKQTPFILTDITCQNVDNTYQWQYKNLKFTDKTLYIALQSNEESCGCEDFTVDESKVTMTKLEGKCDLIQFKCADGPSWIGPQIINNKGAENGGSVKALQGLSKELALTTAVCVNNQWQLSGLPLISPSATCGTIFDVYDLDYEDYLAACRCQQMKYHDSRPESETEFWDSFSNHYDKTGEFVNKQTSSGSPAYRGDTCKIDYYCQGNVVVVFSLNRDPMIYSASNVPFITCVSPPIGSQYITERAYWVDNVMLVMPMLACYPPDESPIEMNGCQCPQLKNIDQYGISQFPESSYLNNRATFKPKVTVSESCQISVDASSMEINNFYLMLFRDPEPPTFMHNFFTSADKQTPFILTDITCRNVDNKYQWQYKNLKFTDKTLYIALQSNEESCGCEDFTVDESKVTMTKLEGKCDLMQFQCTETTSWIGPQIINNRGVDNGGSINTLQGLSKELALTTAVCVNNQWQLSGLPLISPSVTCGRLNVYDLDYGDYLFACNCQEMKYHDSRPESETEFWDSFSNHYDKTGEFVNKQTSSGYPAYRGDTCKIDYYCQGNVVVDFSLNRDPMIYSASNVPFITCVSPPIGSQYITERVYWVDNVMLVMPMLACYP</sequence>
<keyword evidence="1" id="KW-0732">Signal</keyword>